<keyword evidence="1" id="KW-1133">Transmembrane helix</keyword>
<feature type="transmembrane region" description="Helical" evidence="1">
    <location>
        <begin position="83"/>
        <end position="105"/>
    </location>
</feature>
<keyword evidence="1" id="KW-0812">Transmembrane</keyword>
<feature type="transmembrane region" description="Helical" evidence="1">
    <location>
        <begin position="49"/>
        <end position="71"/>
    </location>
</feature>
<organism evidence="2 3">
    <name type="scientific">Microbacterium terricola</name>
    <dbReference type="NCBI Taxonomy" id="344163"/>
    <lineage>
        <taxon>Bacteria</taxon>
        <taxon>Bacillati</taxon>
        <taxon>Actinomycetota</taxon>
        <taxon>Actinomycetes</taxon>
        <taxon>Micrococcales</taxon>
        <taxon>Microbacteriaceae</taxon>
        <taxon>Microbacterium</taxon>
    </lineage>
</organism>
<accession>A0ABM8E146</accession>
<dbReference type="EMBL" id="AP027141">
    <property type="protein sequence ID" value="BDV31667.1"/>
    <property type="molecule type" value="Genomic_DNA"/>
</dbReference>
<name>A0ABM8E146_9MICO</name>
<feature type="transmembrane region" description="Helical" evidence="1">
    <location>
        <begin position="264"/>
        <end position="285"/>
    </location>
</feature>
<sequence>MTWWASVLVGIAAAVVGLLPWIVSGMRLPLQNLAAGGAAVQPIVLLPFSQYELITIIGLLVTGSAVGGITARAVHARLPRGGATLLFAGVFAVQLIAVIQTTVAVRGVLEARPESVLYLATMIADAVLAILLGALVFFLVALAPRAGALVGLSMAAITTGYWLGTLLLPSGGVLMQPELALGISSVLRWVPPVLVGAAIAWTGVNTIGRILAVLFSLVVLWIAPALTTAVFNAFGNQVLLHEPATVIQYGITVFFSAATMPELVLPWIVVALVVAAVGLLIGWMLRARAASAAPAAPEPPA</sequence>
<feature type="transmembrane region" description="Helical" evidence="1">
    <location>
        <begin position="211"/>
        <end position="234"/>
    </location>
</feature>
<dbReference type="Proteomes" id="UP001317779">
    <property type="component" value="Chromosome"/>
</dbReference>
<proteinExistence type="predicted"/>
<evidence type="ECO:0000313" key="2">
    <source>
        <dbReference type="EMBL" id="BDV31667.1"/>
    </source>
</evidence>
<reference evidence="2 3" key="1">
    <citation type="submission" date="2022-12" db="EMBL/GenBank/DDBJ databases">
        <title>Microbacterium terricola strain KV-448 chromosome, complete genome.</title>
        <authorList>
            <person name="Oshima T."/>
            <person name="Moriya T."/>
            <person name="Bessho Y."/>
        </authorList>
    </citation>
    <scope>NUCLEOTIDE SEQUENCE [LARGE SCALE GENOMIC DNA]</scope>
    <source>
        <strain evidence="2 3">KV-448</strain>
    </source>
</reference>
<protein>
    <submittedName>
        <fullName evidence="2">Uncharacterized protein</fullName>
    </submittedName>
</protein>
<keyword evidence="3" id="KW-1185">Reference proteome</keyword>
<evidence type="ECO:0000313" key="3">
    <source>
        <dbReference type="Proteomes" id="UP001317779"/>
    </source>
</evidence>
<evidence type="ECO:0000256" key="1">
    <source>
        <dbReference type="SAM" id="Phobius"/>
    </source>
</evidence>
<keyword evidence="1" id="KW-0472">Membrane</keyword>
<feature type="transmembrane region" description="Helical" evidence="1">
    <location>
        <begin position="180"/>
        <end position="204"/>
    </location>
</feature>
<feature type="transmembrane region" description="Helical" evidence="1">
    <location>
        <begin position="149"/>
        <end position="168"/>
    </location>
</feature>
<gene>
    <name evidence="2" type="ORF">Microterr_23270</name>
</gene>
<feature type="transmembrane region" description="Helical" evidence="1">
    <location>
        <begin position="117"/>
        <end position="142"/>
    </location>
</feature>